<protein>
    <recommendedName>
        <fullName evidence="4">FLYWCH-type domain-containing protein</fullName>
    </recommendedName>
</protein>
<accession>A0AAV1K8J3</accession>
<reference evidence="5 6" key="1">
    <citation type="submission" date="2023-11" db="EMBL/GenBank/DDBJ databases">
        <authorList>
            <person name="Hedman E."/>
            <person name="Englund M."/>
            <person name="Stromberg M."/>
            <person name="Nyberg Akerstrom W."/>
            <person name="Nylinder S."/>
            <person name="Jareborg N."/>
            <person name="Kallberg Y."/>
            <person name="Kronander E."/>
        </authorList>
    </citation>
    <scope>NUCLEOTIDE SEQUENCE [LARGE SCALE GENOMIC DNA]</scope>
</reference>
<keyword evidence="3" id="KW-0862">Zinc</keyword>
<keyword evidence="2" id="KW-0863">Zinc-finger</keyword>
<proteinExistence type="predicted"/>
<organism evidence="5 6">
    <name type="scientific">Parnassius mnemosyne</name>
    <name type="common">clouded apollo</name>
    <dbReference type="NCBI Taxonomy" id="213953"/>
    <lineage>
        <taxon>Eukaryota</taxon>
        <taxon>Metazoa</taxon>
        <taxon>Ecdysozoa</taxon>
        <taxon>Arthropoda</taxon>
        <taxon>Hexapoda</taxon>
        <taxon>Insecta</taxon>
        <taxon>Pterygota</taxon>
        <taxon>Neoptera</taxon>
        <taxon>Endopterygota</taxon>
        <taxon>Lepidoptera</taxon>
        <taxon>Glossata</taxon>
        <taxon>Ditrysia</taxon>
        <taxon>Papilionoidea</taxon>
        <taxon>Papilionidae</taxon>
        <taxon>Parnassiinae</taxon>
        <taxon>Parnassini</taxon>
        <taxon>Parnassius</taxon>
        <taxon>Driopa</taxon>
    </lineage>
</organism>
<gene>
    <name evidence="5" type="ORF">PARMNEM_LOCUS1158</name>
</gene>
<dbReference type="InterPro" id="IPR007588">
    <property type="entry name" value="Znf_FLYWCH"/>
</dbReference>
<comment type="caution">
    <text evidence="5">The sequence shown here is derived from an EMBL/GenBank/DDBJ whole genome shotgun (WGS) entry which is preliminary data.</text>
</comment>
<evidence type="ECO:0000256" key="2">
    <source>
        <dbReference type="ARBA" id="ARBA00022771"/>
    </source>
</evidence>
<dbReference type="Pfam" id="PF04500">
    <property type="entry name" value="FLYWCH"/>
    <property type="match status" value="1"/>
</dbReference>
<dbReference type="Gene3D" id="2.20.25.240">
    <property type="match status" value="1"/>
</dbReference>
<dbReference type="EMBL" id="CAVLGL010000002">
    <property type="protein sequence ID" value="CAK1579180.1"/>
    <property type="molecule type" value="Genomic_DNA"/>
</dbReference>
<dbReference type="Proteomes" id="UP001314205">
    <property type="component" value="Unassembled WGS sequence"/>
</dbReference>
<evidence type="ECO:0000313" key="5">
    <source>
        <dbReference type="EMBL" id="CAK1579180.1"/>
    </source>
</evidence>
<keyword evidence="6" id="KW-1185">Reference proteome</keyword>
<feature type="domain" description="FLYWCH-type" evidence="4">
    <location>
        <begin position="30"/>
        <end position="88"/>
    </location>
</feature>
<name>A0AAV1K8J3_9NEOP</name>
<dbReference type="AlphaFoldDB" id="A0AAV1K8J3"/>
<sequence>MIIATAVRRHKKNKTQKLINGFIFTDVPQFVTSRLGRPQLRLKGYRFCESSSFGPKVNWRCTRQPRGCRARITTVDNCIVRQEDNHNH</sequence>
<keyword evidence="1" id="KW-0479">Metal-binding</keyword>
<dbReference type="GO" id="GO:0008270">
    <property type="term" value="F:zinc ion binding"/>
    <property type="evidence" value="ECO:0007669"/>
    <property type="project" value="UniProtKB-KW"/>
</dbReference>
<evidence type="ECO:0000313" key="6">
    <source>
        <dbReference type="Proteomes" id="UP001314205"/>
    </source>
</evidence>
<evidence type="ECO:0000259" key="4">
    <source>
        <dbReference type="Pfam" id="PF04500"/>
    </source>
</evidence>
<evidence type="ECO:0000256" key="3">
    <source>
        <dbReference type="ARBA" id="ARBA00022833"/>
    </source>
</evidence>
<evidence type="ECO:0000256" key="1">
    <source>
        <dbReference type="ARBA" id="ARBA00022723"/>
    </source>
</evidence>